<dbReference type="EMBL" id="CM023484">
    <property type="protein sequence ID" value="KAH6932573.1"/>
    <property type="molecule type" value="Genomic_DNA"/>
</dbReference>
<keyword evidence="2" id="KW-1185">Reference proteome</keyword>
<proteinExistence type="predicted"/>
<organism evidence="1 2">
    <name type="scientific">Hyalomma asiaticum</name>
    <name type="common">Tick</name>
    <dbReference type="NCBI Taxonomy" id="266040"/>
    <lineage>
        <taxon>Eukaryota</taxon>
        <taxon>Metazoa</taxon>
        <taxon>Ecdysozoa</taxon>
        <taxon>Arthropoda</taxon>
        <taxon>Chelicerata</taxon>
        <taxon>Arachnida</taxon>
        <taxon>Acari</taxon>
        <taxon>Parasitiformes</taxon>
        <taxon>Ixodida</taxon>
        <taxon>Ixodoidea</taxon>
        <taxon>Ixodidae</taxon>
        <taxon>Hyalomminae</taxon>
        <taxon>Hyalomma</taxon>
    </lineage>
</organism>
<name>A0ACB7SCY1_HYAAI</name>
<evidence type="ECO:0000313" key="1">
    <source>
        <dbReference type="EMBL" id="KAH6932573.1"/>
    </source>
</evidence>
<accession>A0ACB7SCY1</accession>
<evidence type="ECO:0000313" key="2">
    <source>
        <dbReference type="Proteomes" id="UP000821845"/>
    </source>
</evidence>
<sequence length="135" mass="14924">MSSIYDDQFTRIQLRRQASTEDITNYVYDMLRLLNNCGITRQSPAVCQYVIDGLLDSTRAAILFAQSAEISPQTFAQKAAELEQCTQCRLIFGHAAAQTLQAHLSMTVLRTSWTPRGGVPPVTAVLDAIPSLPYS</sequence>
<protein>
    <submittedName>
        <fullName evidence="1">Uncharacterized protein</fullName>
    </submittedName>
</protein>
<reference evidence="1" key="1">
    <citation type="submission" date="2020-05" db="EMBL/GenBank/DDBJ databases">
        <title>Large-scale comparative analyses of tick genomes elucidate their genetic diversity and vector capacities.</title>
        <authorList>
            <person name="Jia N."/>
            <person name="Wang J."/>
            <person name="Shi W."/>
            <person name="Du L."/>
            <person name="Sun Y."/>
            <person name="Zhan W."/>
            <person name="Jiang J."/>
            <person name="Wang Q."/>
            <person name="Zhang B."/>
            <person name="Ji P."/>
            <person name="Sakyi L.B."/>
            <person name="Cui X."/>
            <person name="Yuan T."/>
            <person name="Jiang B."/>
            <person name="Yang W."/>
            <person name="Lam T.T.-Y."/>
            <person name="Chang Q."/>
            <person name="Ding S."/>
            <person name="Wang X."/>
            <person name="Zhu J."/>
            <person name="Ruan X."/>
            <person name="Zhao L."/>
            <person name="Wei J."/>
            <person name="Que T."/>
            <person name="Du C."/>
            <person name="Cheng J."/>
            <person name="Dai P."/>
            <person name="Han X."/>
            <person name="Huang E."/>
            <person name="Gao Y."/>
            <person name="Liu J."/>
            <person name="Shao H."/>
            <person name="Ye R."/>
            <person name="Li L."/>
            <person name="Wei W."/>
            <person name="Wang X."/>
            <person name="Wang C."/>
            <person name="Yang T."/>
            <person name="Huo Q."/>
            <person name="Li W."/>
            <person name="Guo W."/>
            <person name="Chen H."/>
            <person name="Zhou L."/>
            <person name="Ni X."/>
            <person name="Tian J."/>
            <person name="Zhou Y."/>
            <person name="Sheng Y."/>
            <person name="Liu T."/>
            <person name="Pan Y."/>
            <person name="Xia L."/>
            <person name="Li J."/>
            <person name="Zhao F."/>
            <person name="Cao W."/>
        </authorList>
    </citation>
    <scope>NUCLEOTIDE SEQUENCE</scope>
    <source>
        <strain evidence="1">Hyas-2018</strain>
    </source>
</reference>
<dbReference type="Proteomes" id="UP000821845">
    <property type="component" value="Chromosome 4"/>
</dbReference>
<gene>
    <name evidence="1" type="ORF">HPB50_007618</name>
</gene>
<comment type="caution">
    <text evidence="1">The sequence shown here is derived from an EMBL/GenBank/DDBJ whole genome shotgun (WGS) entry which is preliminary data.</text>
</comment>